<keyword evidence="5" id="KW-0677">Repeat</keyword>
<dbReference type="Pfam" id="PF01826">
    <property type="entry name" value="TIL"/>
    <property type="match status" value="3"/>
</dbReference>
<evidence type="ECO:0000256" key="1">
    <source>
        <dbReference type="ARBA" id="ARBA00004613"/>
    </source>
</evidence>
<dbReference type="InterPro" id="IPR051368">
    <property type="entry name" value="SerProtInhib-TIL_Domain"/>
</dbReference>
<evidence type="ECO:0000259" key="9">
    <source>
        <dbReference type="Pfam" id="PF01826"/>
    </source>
</evidence>
<dbReference type="InterPro" id="IPR002919">
    <property type="entry name" value="TIL_dom"/>
</dbReference>
<dbReference type="GO" id="GO:0004867">
    <property type="term" value="F:serine-type endopeptidase inhibitor activity"/>
    <property type="evidence" value="ECO:0007669"/>
    <property type="project" value="UniProtKB-KW"/>
</dbReference>
<dbReference type="FunFam" id="2.10.25.10:FF:000153">
    <property type="entry name" value="MUC5B isoform 1"/>
    <property type="match status" value="1"/>
</dbReference>
<evidence type="ECO:0000313" key="11">
    <source>
        <dbReference type="WBParaSite" id="PgR070_g009_t04"/>
    </source>
</evidence>
<keyword evidence="3" id="KW-0964">Secreted</keyword>
<dbReference type="Gene3D" id="2.10.25.10">
    <property type="entry name" value="Laminin"/>
    <property type="match status" value="3"/>
</dbReference>
<accession>A0A915BYB6</accession>
<reference evidence="11" key="1">
    <citation type="submission" date="2022-11" db="UniProtKB">
        <authorList>
            <consortium name="WormBaseParasite"/>
        </authorList>
    </citation>
    <scope>IDENTIFICATION</scope>
</reference>
<feature type="chain" id="PRO_5037317813" evidence="8">
    <location>
        <begin position="44"/>
        <end position="227"/>
    </location>
</feature>
<evidence type="ECO:0000256" key="5">
    <source>
        <dbReference type="ARBA" id="ARBA00022737"/>
    </source>
</evidence>
<feature type="domain" description="TIL" evidence="9">
    <location>
        <begin position="167"/>
        <end position="218"/>
    </location>
</feature>
<name>A0A915BYB6_PARUN</name>
<feature type="domain" description="TIL" evidence="9">
    <location>
        <begin position="46"/>
        <end position="101"/>
    </location>
</feature>
<dbReference type="PANTHER" id="PTHR23259:SF70">
    <property type="entry name" value="ACCESSORY GLAND PROTEIN ACP62F-RELATED"/>
    <property type="match status" value="1"/>
</dbReference>
<keyword evidence="7" id="KW-1015">Disulfide bond</keyword>
<keyword evidence="4" id="KW-0646">Protease inhibitor</keyword>
<dbReference type="PANTHER" id="PTHR23259">
    <property type="entry name" value="RIDDLE"/>
    <property type="match status" value="1"/>
</dbReference>
<dbReference type="FunFam" id="2.10.25.10:FF:000055">
    <property type="entry name" value="alpha-tectorin isoform X1"/>
    <property type="match status" value="1"/>
</dbReference>
<keyword evidence="8" id="KW-0732">Signal</keyword>
<comment type="similarity">
    <text evidence="2">Belongs to the serine protease inhibitor-like (TIL domain-containing) family.</text>
</comment>
<proteinExistence type="inferred from homology"/>
<feature type="signal peptide" evidence="8">
    <location>
        <begin position="1"/>
        <end position="43"/>
    </location>
</feature>
<dbReference type="WBParaSite" id="PgR070_g009_t04">
    <property type="protein sequence ID" value="PgR070_g009_t04"/>
    <property type="gene ID" value="PgR070_g009"/>
</dbReference>
<evidence type="ECO:0000256" key="2">
    <source>
        <dbReference type="ARBA" id="ARBA00007611"/>
    </source>
</evidence>
<comment type="subcellular location">
    <subcellularLocation>
        <location evidence="1">Secreted</location>
    </subcellularLocation>
</comment>
<dbReference type="Proteomes" id="UP000887569">
    <property type="component" value="Unplaced"/>
</dbReference>
<dbReference type="CDD" id="cd19941">
    <property type="entry name" value="TIL"/>
    <property type="match status" value="3"/>
</dbReference>
<dbReference type="AlphaFoldDB" id="A0A915BYB6"/>
<dbReference type="SUPFAM" id="SSF57567">
    <property type="entry name" value="Serine protease inhibitors"/>
    <property type="match status" value="3"/>
</dbReference>
<organism evidence="10 11">
    <name type="scientific">Parascaris univalens</name>
    <name type="common">Nematode worm</name>
    <dbReference type="NCBI Taxonomy" id="6257"/>
    <lineage>
        <taxon>Eukaryota</taxon>
        <taxon>Metazoa</taxon>
        <taxon>Ecdysozoa</taxon>
        <taxon>Nematoda</taxon>
        <taxon>Chromadorea</taxon>
        <taxon>Rhabditida</taxon>
        <taxon>Spirurina</taxon>
        <taxon>Ascaridomorpha</taxon>
        <taxon>Ascaridoidea</taxon>
        <taxon>Ascarididae</taxon>
        <taxon>Parascaris</taxon>
    </lineage>
</organism>
<sequence>MSFPIKGTLVEWEPSVLTSQHRVAMWSALKLLVLFASSALCASQTCAENELWTECTGCELSCTDDENMPCAAICRPPSCECSASRGFRRDFQGKCIPKAECTNTDSCPENMVYQECGTACPRTCSNMAPKICTLQCVQGCFCKEGFVLERLNGSCIPEEACRSTANCGDNMEFQTCGTACPQTCADEGIPKRCTYQCVQGCFCKNGFVLDKEGGGIPNERRLLTSID</sequence>
<keyword evidence="10" id="KW-1185">Reference proteome</keyword>
<evidence type="ECO:0000256" key="6">
    <source>
        <dbReference type="ARBA" id="ARBA00022900"/>
    </source>
</evidence>
<evidence type="ECO:0000313" key="10">
    <source>
        <dbReference type="Proteomes" id="UP000887569"/>
    </source>
</evidence>
<dbReference type="GO" id="GO:0005576">
    <property type="term" value="C:extracellular region"/>
    <property type="evidence" value="ECO:0007669"/>
    <property type="project" value="UniProtKB-SubCell"/>
</dbReference>
<evidence type="ECO:0000256" key="3">
    <source>
        <dbReference type="ARBA" id="ARBA00022525"/>
    </source>
</evidence>
<dbReference type="InterPro" id="IPR036084">
    <property type="entry name" value="Ser_inhib-like_sf"/>
</dbReference>
<evidence type="ECO:0000256" key="8">
    <source>
        <dbReference type="SAM" id="SignalP"/>
    </source>
</evidence>
<keyword evidence="6" id="KW-0722">Serine protease inhibitor</keyword>
<protein>
    <submittedName>
        <fullName evidence="11">TIL domain-containing protein</fullName>
    </submittedName>
</protein>
<evidence type="ECO:0000256" key="7">
    <source>
        <dbReference type="ARBA" id="ARBA00023157"/>
    </source>
</evidence>
<evidence type="ECO:0000256" key="4">
    <source>
        <dbReference type="ARBA" id="ARBA00022690"/>
    </source>
</evidence>
<feature type="domain" description="TIL" evidence="9">
    <location>
        <begin position="107"/>
        <end position="161"/>
    </location>
</feature>